<dbReference type="InterPro" id="IPR011110">
    <property type="entry name" value="Reg_prop"/>
</dbReference>
<evidence type="ECO:0000256" key="1">
    <source>
        <dbReference type="ARBA" id="ARBA00022553"/>
    </source>
</evidence>
<sequence length="360" mass="40783">MGNLVLIIITLQILACTEQVKEKHSDDSVKNQVENQVYNQPLIFKQNTTFPQIHTNLNGMVREFVRTMYQDTNGNYWFGTNGDGIIRYDGKVLEKMEIESSHPQVRVLKIVEDKAGNVWFGTSDGLLKYDGRKFSQIEGLQGDDVEVWSLTIDRNGLIWVGTVEGVSHFDGEKFTPFLLPETKVENPEPIYSINRVSSFLEDNDGNMWISKDGNGIFKYKNGNFTQFTNQNGLTENNANASLLDKKGNIWIGSYYGGASKFDGNTFRNFTKDGIIEGIETGNFIEDKTGNIWFTAENVGVYKYDGAKFTLYTTEDGLTSNLVLSIFEDNRGQLWFGTWQGLCIFDGEKFVNANEKEPWTS</sequence>
<dbReference type="Proteomes" id="UP000599179">
    <property type="component" value="Unassembled WGS sequence"/>
</dbReference>
<reference evidence="3" key="1">
    <citation type="journal article" date="2019" name="Int. J. Syst. Evol. Microbiol.">
        <title>The Global Catalogue of Microorganisms (GCM) 10K type strain sequencing project: providing services to taxonomists for standard genome sequencing and annotation.</title>
        <authorList>
            <consortium name="The Broad Institute Genomics Platform"/>
            <consortium name="The Broad Institute Genome Sequencing Center for Infectious Disease"/>
            <person name="Wu L."/>
            <person name="Ma J."/>
        </authorList>
    </citation>
    <scope>NUCLEOTIDE SEQUENCE [LARGE SCALE GENOMIC DNA]</scope>
    <source>
        <strain evidence="3">CGMCC 1.12931</strain>
    </source>
</reference>
<name>A0ABQ1SM10_9FLAO</name>
<dbReference type="Gene3D" id="2.130.10.10">
    <property type="entry name" value="YVTN repeat-like/Quinoprotein amine dehydrogenase"/>
    <property type="match status" value="4"/>
</dbReference>
<dbReference type="PANTHER" id="PTHR43547">
    <property type="entry name" value="TWO-COMPONENT HISTIDINE KINASE"/>
    <property type="match status" value="1"/>
</dbReference>
<comment type="caution">
    <text evidence="2">The sequence shown here is derived from an EMBL/GenBank/DDBJ whole genome shotgun (WGS) entry which is preliminary data.</text>
</comment>
<proteinExistence type="predicted"/>
<dbReference type="Pfam" id="PF07494">
    <property type="entry name" value="Reg_prop"/>
    <property type="match status" value="6"/>
</dbReference>
<dbReference type="PANTHER" id="PTHR43547:SF2">
    <property type="entry name" value="HYBRID SIGNAL TRANSDUCTION HISTIDINE KINASE C"/>
    <property type="match status" value="1"/>
</dbReference>
<dbReference type="EMBL" id="BMGM01000012">
    <property type="protein sequence ID" value="GGE43083.1"/>
    <property type="molecule type" value="Genomic_DNA"/>
</dbReference>
<keyword evidence="1" id="KW-0597">Phosphoprotein</keyword>
<accession>A0ABQ1SM10</accession>
<dbReference type="SUPFAM" id="SSF63829">
    <property type="entry name" value="Calcium-dependent phosphotriesterase"/>
    <property type="match status" value="2"/>
</dbReference>
<keyword evidence="3" id="KW-1185">Reference proteome</keyword>
<evidence type="ECO:0000313" key="3">
    <source>
        <dbReference type="Proteomes" id="UP000599179"/>
    </source>
</evidence>
<organism evidence="2 3">
    <name type="scientific">Psychroflexus planctonicus</name>
    <dbReference type="NCBI Taxonomy" id="1526575"/>
    <lineage>
        <taxon>Bacteria</taxon>
        <taxon>Pseudomonadati</taxon>
        <taxon>Bacteroidota</taxon>
        <taxon>Flavobacteriia</taxon>
        <taxon>Flavobacteriales</taxon>
        <taxon>Flavobacteriaceae</taxon>
        <taxon>Psychroflexus</taxon>
    </lineage>
</organism>
<evidence type="ECO:0008006" key="4">
    <source>
        <dbReference type="Google" id="ProtNLM"/>
    </source>
</evidence>
<protein>
    <recommendedName>
        <fullName evidence="4">Two component regulator propeller</fullName>
    </recommendedName>
</protein>
<dbReference type="InterPro" id="IPR015943">
    <property type="entry name" value="WD40/YVTN_repeat-like_dom_sf"/>
</dbReference>
<gene>
    <name evidence="2" type="ORF">GCM10010832_23800</name>
</gene>
<evidence type="ECO:0000313" key="2">
    <source>
        <dbReference type="EMBL" id="GGE43083.1"/>
    </source>
</evidence>